<dbReference type="FunFam" id="1.10.3860.10:FF:000001">
    <property type="entry name" value="C4-dicarboxylate transport protein"/>
    <property type="match status" value="1"/>
</dbReference>
<evidence type="ECO:0000313" key="12">
    <source>
        <dbReference type="EMBL" id="SPC05139.1"/>
    </source>
</evidence>
<feature type="transmembrane region" description="Helical" evidence="10">
    <location>
        <begin position="76"/>
        <end position="98"/>
    </location>
</feature>
<keyword evidence="3" id="KW-1003">Cell membrane</keyword>
<dbReference type="GO" id="GO:0015138">
    <property type="term" value="F:fumarate transmembrane transporter activity"/>
    <property type="evidence" value="ECO:0007669"/>
    <property type="project" value="TreeGrafter"/>
</dbReference>
<dbReference type="Proteomes" id="UP000256862">
    <property type="component" value="Plasmid CO2235_mp"/>
</dbReference>
<gene>
    <name evidence="12" type="primary">dctA</name>
    <name evidence="13" type="ORF">CO2235_MP10340</name>
    <name evidence="12" type="ORF">CO2235_U1010093</name>
    <name evidence="11" type="ORF">JTE92_01490</name>
</gene>
<dbReference type="GO" id="GO:0070778">
    <property type="term" value="P:L-aspartate transmembrane transport"/>
    <property type="evidence" value="ECO:0007669"/>
    <property type="project" value="TreeGrafter"/>
</dbReference>
<evidence type="ECO:0000256" key="8">
    <source>
        <dbReference type="ARBA" id="ARBA00023136"/>
    </source>
</evidence>
<evidence type="ECO:0000256" key="7">
    <source>
        <dbReference type="ARBA" id="ARBA00022989"/>
    </source>
</evidence>
<dbReference type="InterPro" id="IPR036458">
    <property type="entry name" value="Na:dicarbo_symporter_sf"/>
</dbReference>
<reference evidence="14" key="1">
    <citation type="submission" date="2018-01" db="EMBL/GenBank/DDBJ databases">
        <authorList>
            <person name="Gaut B.S."/>
            <person name="Morton B.R."/>
            <person name="Clegg M.T."/>
            <person name="Duvall M.R."/>
        </authorList>
    </citation>
    <scope>NUCLEOTIDE SEQUENCE [LARGE SCALE GENOMIC DNA]</scope>
</reference>
<keyword evidence="6" id="KW-0769">Symport</keyword>
<evidence type="ECO:0000313" key="15">
    <source>
        <dbReference type="Proteomes" id="UP000623307"/>
    </source>
</evidence>
<dbReference type="InterPro" id="IPR001991">
    <property type="entry name" value="Na-dicarboxylate_symporter"/>
</dbReference>
<dbReference type="RefSeq" id="WP_063239425.1">
    <property type="nucleotide sequence ID" value="NZ_CP069809.1"/>
</dbReference>
<feature type="transmembrane region" description="Helical" evidence="10">
    <location>
        <begin position="12"/>
        <end position="31"/>
    </location>
</feature>
<dbReference type="EMBL" id="CP069811">
    <property type="protein sequence ID" value="QRQ91645.1"/>
    <property type="molecule type" value="Genomic_DNA"/>
</dbReference>
<dbReference type="OrthoDB" id="9766690at2"/>
<keyword evidence="8 10" id="KW-0472">Membrane</keyword>
<evidence type="ECO:0000313" key="13">
    <source>
        <dbReference type="EMBL" id="SPC18114.1"/>
    </source>
</evidence>
<dbReference type="Pfam" id="PF00375">
    <property type="entry name" value="SDF"/>
    <property type="match status" value="1"/>
</dbReference>
<feature type="transmembrane region" description="Helical" evidence="10">
    <location>
        <begin position="43"/>
        <end position="64"/>
    </location>
</feature>
<keyword evidence="2" id="KW-0813">Transport</keyword>
<evidence type="ECO:0000256" key="4">
    <source>
        <dbReference type="ARBA" id="ARBA00022519"/>
    </source>
</evidence>
<dbReference type="GO" id="GO:0005886">
    <property type="term" value="C:plasma membrane"/>
    <property type="evidence" value="ECO:0007669"/>
    <property type="project" value="UniProtKB-SubCell"/>
</dbReference>
<feature type="transmembrane region" description="Helical" evidence="10">
    <location>
        <begin position="226"/>
        <end position="253"/>
    </location>
</feature>
<protein>
    <submittedName>
        <fullName evidence="12">C4-dicarboxylate transport protein 2</fullName>
    </submittedName>
    <submittedName>
        <fullName evidence="11">C4-dicarboxylate transporter DctA</fullName>
    </submittedName>
</protein>
<evidence type="ECO:0000256" key="6">
    <source>
        <dbReference type="ARBA" id="ARBA00022847"/>
    </source>
</evidence>
<feature type="transmembrane region" description="Helical" evidence="10">
    <location>
        <begin position="380"/>
        <end position="401"/>
    </location>
</feature>
<reference evidence="12 14" key="2">
    <citation type="submission" date="2018-01" db="EMBL/GenBank/DDBJ databases">
        <authorList>
            <person name="Clerissi C."/>
        </authorList>
    </citation>
    <scope>NUCLEOTIDE SEQUENCE</scope>
    <source>
        <strain evidence="12">Cupriavidus oxalaticus LMG 2235</strain>
        <plasmid evidence="14">co2235_mp</plasmid>
    </source>
</reference>
<keyword evidence="7 10" id="KW-1133">Transmembrane helix</keyword>
<dbReference type="GO" id="GO:0015141">
    <property type="term" value="F:succinate transmembrane transporter activity"/>
    <property type="evidence" value="ECO:0007669"/>
    <property type="project" value="TreeGrafter"/>
</dbReference>
<dbReference type="NCBIfam" id="NF009587">
    <property type="entry name" value="PRK13027.1"/>
    <property type="match status" value="1"/>
</dbReference>
<comment type="subcellular location">
    <subcellularLocation>
        <location evidence="1">Cell membrane</location>
        <topology evidence="1">Multi-pass membrane protein</topology>
    </subcellularLocation>
</comment>
<dbReference type="PANTHER" id="PTHR42865">
    <property type="entry name" value="PROTON/GLUTAMATE-ASPARTATE SYMPORTER"/>
    <property type="match status" value="1"/>
</dbReference>
<evidence type="ECO:0000256" key="2">
    <source>
        <dbReference type="ARBA" id="ARBA00022448"/>
    </source>
</evidence>
<accession>A0A375FJP4</accession>
<geneLocation type="plasmid" evidence="14">
    <name>co2235_mp</name>
</geneLocation>
<evidence type="ECO:0000256" key="5">
    <source>
        <dbReference type="ARBA" id="ARBA00022692"/>
    </source>
</evidence>
<keyword evidence="15" id="KW-1185">Reference proteome</keyword>
<comment type="function">
    <text evidence="9">Responsible for the transport of dicarboxylates such as succinate, fumarate, and malate from the periplasm across the membrane.</text>
</comment>
<name>A0A375FJP4_9BURK</name>
<dbReference type="AlphaFoldDB" id="A0A375FJP4"/>
<evidence type="ECO:0000256" key="10">
    <source>
        <dbReference type="SAM" id="Phobius"/>
    </source>
</evidence>
<evidence type="ECO:0000256" key="3">
    <source>
        <dbReference type="ARBA" id="ARBA00022475"/>
    </source>
</evidence>
<feature type="transmembrane region" description="Helical" evidence="10">
    <location>
        <begin position="352"/>
        <end position="373"/>
    </location>
</feature>
<evidence type="ECO:0000313" key="11">
    <source>
        <dbReference type="EMBL" id="QRQ91645.1"/>
    </source>
</evidence>
<organism evidence="12 14">
    <name type="scientific">Cupriavidus oxalaticus</name>
    <dbReference type="NCBI Taxonomy" id="96344"/>
    <lineage>
        <taxon>Bacteria</taxon>
        <taxon>Pseudomonadati</taxon>
        <taxon>Pseudomonadota</taxon>
        <taxon>Betaproteobacteria</taxon>
        <taxon>Burkholderiales</taxon>
        <taxon>Burkholderiaceae</taxon>
        <taxon>Cupriavidus</taxon>
    </lineage>
</organism>
<dbReference type="PRINTS" id="PR00173">
    <property type="entry name" value="EDTRNSPORT"/>
</dbReference>
<evidence type="ECO:0000313" key="14">
    <source>
        <dbReference type="Proteomes" id="UP000256862"/>
    </source>
</evidence>
<dbReference type="GO" id="GO:0015366">
    <property type="term" value="F:malate:proton symporter activity"/>
    <property type="evidence" value="ECO:0007669"/>
    <property type="project" value="TreeGrafter"/>
</dbReference>
<sequence length="435" mass="46179">MFKQLKKLHIQVLLGFAVGALIGFVYPSFGVQLLPLAEGFIKLIKMMLAPIVFCFVVTGILHAGDLKTAGRVALKTIIYFEIVTTIALLIGVFITYVLKPGVGMNIDVSTLDPKSIQTFVENASHVSDVKSFLLNIIPSTFLSAFAKGDILQVLLIAVLFGCALQVAGEKGKMVGQLMDSLSEVLFRVVGFIVRLSPLGVAGAMAFTVGKFGFATIQQLGQLVLTYYVACAIFLFLVLGVVMRLSGLSLFKFIAYLKSEVLIALGSSSSDAVMPLVMAKLRHLGVKETTVGLVIPTGYSFNLDGFSIWLTCAVIFIAQATNTPLEGGTLALILLVSLLTSKGAHGIPGSATVVLAATLTAIPAIPVLGVALILSVDKLMGFFRVALNLIGNCVGAVAIAAWEGHLDLAKARKVLEGDDAFVSENNEEMPVLRNIS</sequence>
<evidence type="ECO:0000256" key="9">
    <source>
        <dbReference type="ARBA" id="ARBA00053346"/>
    </source>
</evidence>
<evidence type="ECO:0000256" key="1">
    <source>
        <dbReference type="ARBA" id="ARBA00004651"/>
    </source>
</evidence>
<dbReference type="NCBIfam" id="NF002461">
    <property type="entry name" value="PRK01663.1"/>
    <property type="match status" value="1"/>
</dbReference>
<feature type="transmembrane region" description="Helical" evidence="10">
    <location>
        <begin position="150"/>
        <end position="168"/>
    </location>
</feature>
<dbReference type="Gene3D" id="1.10.3860.10">
    <property type="entry name" value="Sodium:dicarboxylate symporter"/>
    <property type="match status" value="1"/>
</dbReference>
<keyword evidence="5 10" id="KW-0812">Transmembrane</keyword>
<keyword evidence="4" id="KW-0997">Cell inner membrane</keyword>
<reference evidence="11 15" key="3">
    <citation type="submission" date="2021-02" db="EMBL/GenBank/DDBJ databases">
        <title>Complete Genome Sequence of Cupriavidus oxalaticus Strain Ox1, a Soil Oxalate-Degrading Species.</title>
        <authorList>
            <person name="Palmieri F."/>
            <person name="Udriet P."/>
            <person name="Deuasquier M."/>
            <person name="Beaudoing E."/>
            <person name="Johnson S.L."/>
            <person name="Davenport K.W."/>
            <person name="Chain P.S."/>
            <person name="Bindschedler S."/>
            <person name="Junier P."/>
        </authorList>
    </citation>
    <scope>NUCLEOTIDE SEQUENCE [LARGE SCALE GENOMIC DNA]</scope>
    <source>
        <strain evidence="11 15">Ox1</strain>
    </source>
</reference>
<dbReference type="PANTHER" id="PTHR42865:SF1">
    <property type="entry name" value="AEROBIC C4-DICARBOXYLATE TRANSPORT PROTEIN"/>
    <property type="match status" value="1"/>
</dbReference>
<dbReference type="Proteomes" id="UP000623307">
    <property type="component" value="Chromosome 1"/>
</dbReference>
<feature type="transmembrane region" description="Helical" evidence="10">
    <location>
        <begin position="184"/>
        <end position="206"/>
    </location>
</feature>
<dbReference type="GeneID" id="303488166"/>
<proteinExistence type="predicted"/>
<dbReference type="EMBL" id="OGUS01000132">
    <property type="protein sequence ID" value="SPC18114.1"/>
    <property type="molecule type" value="Genomic_DNA"/>
</dbReference>
<dbReference type="EMBL" id="OGUS01000004">
    <property type="protein sequence ID" value="SPC05139.1"/>
    <property type="molecule type" value="Genomic_DNA"/>
</dbReference>
<dbReference type="SUPFAM" id="SSF118215">
    <property type="entry name" value="Proton glutamate symport protein"/>
    <property type="match status" value="1"/>
</dbReference>